<reference evidence="3 4" key="1">
    <citation type="submission" date="2012-02" db="EMBL/GenBank/DDBJ databases">
        <title>Complete Genome Sequence of Cronobacter sakazakii Bacteriophage CR9.</title>
        <authorList>
            <person name="Shin H."/>
            <person name="Lee J.-H."/>
            <person name="Kim Y."/>
            <person name="Ryu S."/>
        </authorList>
    </citation>
    <scope>NUCLEOTIDE SEQUENCE [LARGE SCALE GENOMIC DNA]</scope>
</reference>
<evidence type="ECO:0000313" key="3">
    <source>
        <dbReference type="EMBL" id="AFH20922.1"/>
    </source>
</evidence>
<name>M1F182_9CAUD</name>
<evidence type="ECO:0000313" key="4">
    <source>
        <dbReference type="Proteomes" id="UP000011829"/>
    </source>
</evidence>
<sequence>MIDFVWTVFMAGAWLSVLIWMVPTIIAYKRDHRNKVVIFVMSVVISMLPTLVFVGLGWVMLLAFSLYKSPEVVVVQGPRGEQGPPGKDADEIPLSASGVVKPRRE</sequence>
<evidence type="ECO:0000256" key="1">
    <source>
        <dbReference type="SAM" id="MobiDB-lite"/>
    </source>
</evidence>
<accession>M1F182</accession>
<keyword evidence="2" id="KW-0812">Transmembrane</keyword>
<evidence type="ECO:0000256" key="2">
    <source>
        <dbReference type="SAM" id="Phobius"/>
    </source>
</evidence>
<protein>
    <recommendedName>
        <fullName evidence="5">Superinfection immunity protein</fullName>
    </recommendedName>
</protein>
<dbReference type="GeneID" id="18562880"/>
<evidence type="ECO:0008006" key="5">
    <source>
        <dbReference type="Google" id="ProtNLM"/>
    </source>
</evidence>
<dbReference type="Proteomes" id="UP000011829">
    <property type="component" value="Segment"/>
</dbReference>
<feature type="transmembrane region" description="Helical" evidence="2">
    <location>
        <begin position="6"/>
        <end position="26"/>
    </location>
</feature>
<proteinExistence type="predicted"/>
<keyword evidence="2" id="KW-0472">Membrane</keyword>
<dbReference type="RefSeq" id="YP_009015000.1">
    <property type="nucleotide sequence ID" value="NC_023717.1"/>
</dbReference>
<feature type="region of interest" description="Disordered" evidence="1">
    <location>
        <begin position="78"/>
        <end position="105"/>
    </location>
</feature>
<gene>
    <name evidence="3" type="ORF">CR9_038</name>
</gene>
<feature type="transmembrane region" description="Helical" evidence="2">
    <location>
        <begin position="38"/>
        <end position="64"/>
    </location>
</feature>
<organism evidence="3 4">
    <name type="scientific">Cronobacter phage CR9</name>
    <dbReference type="NCBI Taxonomy" id="1162290"/>
    <lineage>
        <taxon>Viruses</taxon>
        <taxon>Duplodnaviria</taxon>
        <taxon>Heunggongvirae</taxon>
        <taxon>Uroviricota</taxon>
        <taxon>Caudoviricetes</taxon>
        <taxon>Vequintavirinae</taxon>
        <taxon>Certrevirus</taxon>
        <taxon>Certrevirus CR9</taxon>
    </lineage>
</organism>
<dbReference type="KEGG" id="vg:18562880"/>
<keyword evidence="2" id="KW-1133">Transmembrane helix</keyword>
<dbReference type="EMBL" id="JQ691611">
    <property type="protein sequence ID" value="AFH20922.1"/>
    <property type="molecule type" value="Genomic_DNA"/>
</dbReference>
<keyword evidence="4" id="KW-1185">Reference proteome</keyword>